<dbReference type="AlphaFoldDB" id="A0AB33WVU2"/>
<gene>
    <name evidence="2" type="ORF">PchlO6_4683</name>
</gene>
<dbReference type="Proteomes" id="UP000003790">
    <property type="component" value="Chromosome"/>
</dbReference>
<protein>
    <submittedName>
        <fullName evidence="2">Pyridoxamine 5'-phosphate oxidase family protein</fullName>
    </submittedName>
</protein>
<evidence type="ECO:0000313" key="3">
    <source>
        <dbReference type="Proteomes" id="UP000003790"/>
    </source>
</evidence>
<dbReference type="InterPro" id="IPR012349">
    <property type="entry name" value="Split_barrel_FMN-bd"/>
</dbReference>
<dbReference type="InterPro" id="IPR024029">
    <property type="entry name" value="Pyridox_Oxase_FMN-dep"/>
</dbReference>
<dbReference type="InterPro" id="IPR011576">
    <property type="entry name" value="Pyridox_Oxase_N"/>
</dbReference>
<dbReference type="NCBIfam" id="TIGR04025">
    <property type="entry name" value="PPOX_FMN_DR2398"/>
    <property type="match status" value="1"/>
</dbReference>
<dbReference type="PANTHER" id="PTHR42815:SF2">
    <property type="entry name" value="FAD-BINDING, PUTATIVE (AFU_ORTHOLOGUE AFUA_6G07600)-RELATED"/>
    <property type="match status" value="1"/>
</dbReference>
<dbReference type="SUPFAM" id="SSF50475">
    <property type="entry name" value="FMN-binding split barrel"/>
    <property type="match status" value="1"/>
</dbReference>
<evidence type="ECO:0000313" key="2">
    <source>
        <dbReference type="EMBL" id="EIM17311.1"/>
    </source>
</evidence>
<name>A0AB33WVU2_9PSED</name>
<dbReference type="PANTHER" id="PTHR42815">
    <property type="entry name" value="FAD-BINDING, PUTATIVE (AFU_ORTHOLOGUE AFUA_6G07600)-RELATED"/>
    <property type="match status" value="1"/>
</dbReference>
<comment type="caution">
    <text evidence="2">The sequence shown here is derived from an EMBL/GenBank/DDBJ whole genome shotgun (WGS) entry which is preliminary data.</text>
</comment>
<organism evidence="2 3">
    <name type="scientific">Pseudomonas chlororaphis O6</name>
    <dbReference type="NCBI Taxonomy" id="1037915"/>
    <lineage>
        <taxon>Bacteria</taxon>
        <taxon>Pseudomonadati</taxon>
        <taxon>Pseudomonadota</taxon>
        <taxon>Gammaproteobacteria</taxon>
        <taxon>Pseudomonadales</taxon>
        <taxon>Pseudomonadaceae</taxon>
        <taxon>Pseudomonas</taxon>
    </lineage>
</organism>
<dbReference type="Pfam" id="PF01243">
    <property type="entry name" value="PNPOx_N"/>
    <property type="match status" value="1"/>
</dbReference>
<evidence type="ECO:0000259" key="1">
    <source>
        <dbReference type="Pfam" id="PF01243"/>
    </source>
</evidence>
<feature type="domain" description="Pyridoxamine 5'-phosphate oxidase N-terminal" evidence="1">
    <location>
        <begin position="30"/>
        <end position="148"/>
    </location>
</feature>
<proteinExistence type="predicted"/>
<accession>A0AB33WVU2</accession>
<reference evidence="2 3" key="1">
    <citation type="journal article" date="2012" name="PLoS Genet.">
        <title>Comparative Genomics of Plant-Associated Pseudomonas spp.: Insights into Diversity and Inheritance of Traits Involved in Multitrophic Interactions.</title>
        <authorList>
            <person name="Loper J.E."/>
            <person name="Hassan K.A."/>
            <person name="Mavrodi D.V."/>
            <person name="Davis E.W.II."/>
            <person name="Lim C.K."/>
            <person name="Shaffer B.T."/>
            <person name="Elbourne L.D."/>
            <person name="Stockwell V.O."/>
            <person name="Hartney S.L."/>
            <person name="Breakwell K."/>
            <person name="Henkels M.D."/>
            <person name="Tetu S.G."/>
            <person name="Rangel L.I."/>
            <person name="Kidarsa T.A."/>
            <person name="Wilson N.L."/>
            <person name="van de Mortel J.E."/>
            <person name="Song C."/>
            <person name="Blumhagen R."/>
            <person name="Radune D."/>
            <person name="Hostetler J.B."/>
            <person name="Brinkac L.M."/>
            <person name="Durkin A.S."/>
            <person name="Kluepfel D.A."/>
            <person name="Wechter W.P."/>
            <person name="Anderson A.J."/>
            <person name="Kim Y.C."/>
            <person name="Pierson L.S.III."/>
            <person name="Pierson E.A."/>
            <person name="Lindow S.E."/>
            <person name="Kobayashi D.Y."/>
            <person name="Raaijmakers J.M."/>
            <person name="Weller D.M."/>
            <person name="Thomashow L.S."/>
            <person name="Allen A.E."/>
            <person name="Paulsen I.T."/>
        </authorList>
    </citation>
    <scope>NUCLEOTIDE SEQUENCE [LARGE SCALE GENOMIC DNA]</scope>
    <source>
        <strain evidence="2 3">O6</strain>
    </source>
</reference>
<sequence length="202" mass="22481">MMLTTLEQLEAIYGHPLERAVRKEIPFLNPDYQAMVRASPLVILSTSGPDGMDGSPRGDVPGFVRIIDERTLALPDRPGNNRIDSLRNIVSDPRVALLFIIPGIGETLRVNGRARISAEPALLDSFAVNGKPARTVILVDVEAAYFHCSKAIVRSDLWNPEHYLERSALPSAGAILKRLCDGQFDADRYDREMPERVRNSLY</sequence>
<dbReference type="Gene3D" id="2.30.110.10">
    <property type="entry name" value="Electron Transport, Fmn-binding Protein, Chain A"/>
    <property type="match status" value="1"/>
</dbReference>
<dbReference type="EMBL" id="AHOT01000008">
    <property type="protein sequence ID" value="EIM17311.1"/>
    <property type="molecule type" value="Genomic_DNA"/>
</dbReference>